<dbReference type="InterPro" id="IPR029044">
    <property type="entry name" value="Nucleotide-diphossugar_trans"/>
</dbReference>
<name>A0A4Q8AIR0_9MICO</name>
<gene>
    <name evidence="6" type="ORF">EV379_0655</name>
</gene>
<organism evidence="6 7">
    <name type="scientific">Microterricola gilva</name>
    <dbReference type="NCBI Taxonomy" id="393267"/>
    <lineage>
        <taxon>Bacteria</taxon>
        <taxon>Bacillati</taxon>
        <taxon>Actinomycetota</taxon>
        <taxon>Actinomycetes</taxon>
        <taxon>Micrococcales</taxon>
        <taxon>Microbacteriaceae</taxon>
        <taxon>Microterricola</taxon>
    </lineage>
</organism>
<sequence>MSSPSSATAVSIDIVMPFYGSFDLLRAAVLSVQAQTDPDWRLTIVDDRYPDPEPMAWARTLNDPRITVVENAHNLGVSGNFTRSVELADADFAMIIGCDDILLPTYISRMRELAARFPDAAYLQPGVEVIDADGTVVLPLADRVKGYYRPTVSGPRSLSGETLATSLLRGNWTYFPSILWRTEVLKKHGFRSDLDVVLDLALQIEIVTDGGILVLDTVPTFRYRRHQASVSSWKASDGSRFREEQRYFLEAAAAMRELGWRRAAGAATRHVTSRLNAVTRLPSALSARDRSGIRSLLGHALSMRTSPRNQL</sequence>
<evidence type="ECO:0000313" key="6">
    <source>
        <dbReference type="EMBL" id="RZU64360.1"/>
    </source>
</evidence>
<dbReference type="SUPFAM" id="SSF53448">
    <property type="entry name" value="Nucleotide-diphospho-sugar transferases"/>
    <property type="match status" value="1"/>
</dbReference>
<dbReference type="Pfam" id="PF00535">
    <property type="entry name" value="Glycos_transf_2"/>
    <property type="match status" value="1"/>
</dbReference>
<comment type="pathway">
    <text evidence="1">Cell wall biogenesis; cell wall polysaccharide biosynthesis.</text>
</comment>
<comment type="similarity">
    <text evidence="2">Belongs to the glycosyltransferase 2 family.</text>
</comment>
<keyword evidence="4 6" id="KW-0808">Transferase</keyword>
<evidence type="ECO:0000256" key="1">
    <source>
        <dbReference type="ARBA" id="ARBA00004776"/>
    </source>
</evidence>
<evidence type="ECO:0000259" key="5">
    <source>
        <dbReference type="Pfam" id="PF00535"/>
    </source>
</evidence>
<feature type="domain" description="Glycosyltransferase 2-like" evidence="5">
    <location>
        <begin position="14"/>
        <end position="125"/>
    </location>
</feature>
<dbReference type="AlphaFoldDB" id="A0A4Q8AIR0"/>
<proteinExistence type="inferred from homology"/>
<evidence type="ECO:0000256" key="2">
    <source>
        <dbReference type="ARBA" id="ARBA00006739"/>
    </source>
</evidence>
<protein>
    <submittedName>
        <fullName evidence="6">GT2 family glycosyltransferase</fullName>
    </submittedName>
</protein>
<evidence type="ECO:0000313" key="7">
    <source>
        <dbReference type="Proteomes" id="UP000291483"/>
    </source>
</evidence>
<dbReference type="PANTHER" id="PTHR43179:SF12">
    <property type="entry name" value="GALACTOFURANOSYLTRANSFERASE GLFT2"/>
    <property type="match status" value="1"/>
</dbReference>
<dbReference type="PANTHER" id="PTHR43179">
    <property type="entry name" value="RHAMNOSYLTRANSFERASE WBBL"/>
    <property type="match status" value="1"/>
</dbReference>
<keyword evidence="3" id="KW-0328">Glycosyltransferase</keyword>
<dbReference type="InterPro" id="IPR001173">
    <property type="entry name" value="Glyco_trans_2-like"/>
</dbReference>
<comment type="caution">
    <text evidence="6">The sequence shown here is derived from an EMBL/GenBank/DDBJ whole genome shotgun (WGS) entry which is preliminary data.</text>
</comment>
<dbReference type="RefSeq" id="WP_242616214.1">
    <property type="nucleotide sequence ID" value="NZ_SHLC01000001.1"/>
</dbReference>
<evidence type="ECO:0000256" key="4">
    <source>
        <dbReference type="ARBA" id="ARBA00022679"/>
    </source>
</evidence>
<dbReference type="Proteomes" id="UP000291483">
    <property type="component" value="Unassembled WGS sequence"/>
</dbReference>
<accession>A0A4Q8AIR0</accession>
<reference evidence="6 7" key="1">
    <citation type="submission" date="2019-02" db="EMBL/GenBank/DDBJ databases">
        <title>Sequencing the genomes of 1000 actinobacteria strains.</title>
        <authorList>
            <person name="Klenk H.-P."/>
        </authorList>
    </citation>
    <scope>NUCLEOTIDE SEQUENCE [LARGE SCALE GENOMIC DNA]</scope>
    <source>
        <strain evidence="6 7">DSM 18319</strain>
    </source>
</reference>
<keyword evidence="7" id="KW-1185">Reference proteome</keyword>
<dbReference type="GO" id="GO:0016757">
    <property type="term" value="F:glycosyltransferase activity"/>
    <property type="evidence" value="ECO:0007669"/>
    <property type="project" value="UniProtKB-KW"/>
</dbReference>
<evidence type="ECO:0000256" key="3">
    <source>
        <dbReference type="ARBA" id="ARBA00022676"/>
    </source>
</evidence>
<dbReference type="Gene3D" id="3.90.550.10">
    <property type="entry name" value="Spore Coat Polysaccharide Biosynthesis Protein SpsA, Chain A"/>
    <property type="match status" value="1"/>
</dbReference>
<dbReference type="EMBL" id="SHLC01000001">
    <property type="protein sequence ID" value="RZU64360.1"/>
    <property type="molecule type" value="Genomic_DNA"/>
</dbReference>